<feature type="domain" description="N-acetyltransferase" evidence="1">
    <location>
        <begin position="143"/>
        <end position="282"/>
    </location>
</feature>
<dbReference type="RefSeq" id="WP_089522991.1">
    <property type="nucleotide sequence ID" value="NZ_NMUQ01000001.1"/>
</dbReference>
<organism evidence="2 3">
    <name type="scientific">Paenibacillus herberti</name>
    <dbReference type="NCBI Taxonomy" id="1619309"/>
    <lineage>
        <taxon>Bacteria</taxon>
        <taxon>Bacillati</taxon>
        <taxon>Bacillota</taxon>
        <taxon>Bacilli</taxon>
        <taxon>Bacillales</taxon>
        <taxon>Paenibacillaceae</taxon>
        <taxon>Paenibacillus</taxon>
    </lineage>
</organism>
<keyword evidence="3" id="KW-1185">Reference proteome</keyword>
<dbReference type="Gene3D" id="3.40.630.30">
    <property type="match status" value="1"/>
</dbReference>
<dbReference type="CDD" id="cd04301">
    <property type="entry name" value="NAT_SF"/>
    <property type="match status" value="1"/>
</dbReference>
<comment type="caution">
    <text evidence="2">The sequence shown here is derived from an EMBL/GenBank/DDBJ whole genome shotgun (WGS) entry which is preliminary data.</text>
</comment>
<evidence type="ECO:0000313" key="3">
    <source>
        <dbReference type="Proteomes" id="UP000215145"/>
    </source>
</evidence>
<keyword evidence="2" id="KW-0808">Transferase</keyword>
<dbReference type="Pfam" id="PF08445">
    <property type="entry name" value="FR47"/>
    <property type="match status" value="1"/>
</dbReference>
<dbReference type="AlphaFoldDB" id="A0A229P127"/>
<protein>
    <submittedName>
        <fullName evidence="2">GNAT family N-acetyltransferase</fullName>
    </submittedName>
</protein>
<dbReference type="InterPro" id="IPR013653">
    <property type="entry name" value="GCN5-like_dom"/>
</dbReference>
<accession>A0A229P127</accession>
<dbReference type="InterPro" id="IPR016181">
    <property type="entry name" value="Acyl_CoA_acyltransferase"/>
</dbReference>
<dbReference type="PROSITE" id="PS51186">
    <property type="entry name" value="GNAT"/>
    <property type="match status" value="1"/>
</dbReference>
<dbReference type="Proteomes" id="UP000215145">
    <property type="component" value="Unassembled WGS sequence"/>
</dbReference>
<dbReference type="EMBL" id="NMUQ01000001">
    <property type="protein sequence ID" value="OXM15902.1"/>
    <property type="molecule type" value="Genomic_DNA"/>
</dbReference>
<dbReference type="SUPFAM" id="SSF55729">
    <property type="entry name" value="Acyl-CoA N-acyltransferases (Nat)"/>
    <property type="match status" value="1"/>
</dbReference>
<gene>
    <name evidence="2" type="ORF">CGZ75_04100</name>
</gene>
<dbReference type="InterPro" id="IPR000182">
    <property type="entry name" value="GNAT_dom"/>
</dbReference>
<dbReference type="OrthoDB" id="3174529at2"/>
<evidence type="ECO:0000259" key="1">
    <source>
        <dbReference type="PROSITE" id="PS51186"/>
    </source>
</evidence>
<evidence type="ECO:0000313" key="2">
    <source>
        <dbReference type="EMBL" id="OXM15902.1"/>
    </source>
</evidence>
<sequence>MLQPFEPEDEVLSQESFSRDEAAFNLIHTISASSDSWRLKSPDGRMIFAQTPGRSGWLWLDPELAEQEMLARMQELKNALMTRATLQEAAPTSFELPGISAKPHIARLFSDLYAGVGCWTSSMTMEAYHCPIVNPPRGVKGGMQRVEATERLLAAEFLAGMVRDVYGKPADGQGQLTVADNLIRDGRLFFWIGDTGDPSAMAGIGGTSPRHGRINAVYTPPDRRRRGYCSALVAEVAGLLVERGLIPMLYADCVNPDSNKVYRSIGFQPAGKIEDIKFDRQP</sequence>
<proteinExistence type="predicted"/>
<dbReference type="GO" id="GO:0016747">
    <property type="term" value="F:acyltransferase activity, transferring groups other than amino-acyl groups"/>
    <property type="evidence" value="ECO:0007669"/>
    <property type="project" value="InterPro"/>
</dbReference>
<name>A0A229P127_9BACL</name>
<reference evidence="2 3" key="1">
    <citation type="submission" date="2017-07" db="EMBL/GenBank/DDBJ databases">
        <title>Paenibacillus herberti R33 genome sequencing and assembly.</title>
        <authorList>
            <person name="Su W."/>
        </authorList>
    </citation>
    <scope>NUCLEOTIDE SEQUENCE [LARGE SCALE GENOMIC DNA]</scope>
    <source>
        <strain evidence="2 3">R33</strain>
    </source>
</reference>